<keyword evidence="8" id="KW-1185">Reference proteome</keyword>
<gene>
    <name evidence="7" type="ORF">RI129_006026</name>
</gene>
<keyword evidence="2" id="KW-0698">rRNA processing</keyword>
<dbReference type="InterPro" id="IPR002759">
    <property type="entry name" value="Pop5/Rpp14/Rnp2-like"/>
</dbReference>
<evidence type="ECO:0000256" key="6">
    <source>
        <dbReference type="PIRNR" id="PIRNR023803"/>
    </source>
</evidence>
<dbReference type="GO" id="GO:0030677">
    <property type="term" value="C:ribonuclease P complex"/>
    <property type="evidence" value="ECO:0007669"/>
    <property type="project" value="InterPro"/>
</dbReference>
<dbReference type="InterPro" id="IPR016819">
    <property type="entry name" value="RNase_P/MRP_POP5"/>
</dbReference>
<comment type="caution">
    <text evidence="7">The sequence shown here is derived from an EMBL/GenBank/DDBJ whole genome shotgun (WGS) entry which is preliminary data.</text>
</comment>
<comment type="similarity">
    <text evidence="1 6">Belongs to the eukaryotic/archaeal RNase P protein component 2 family.</text>
</comment>
<evidence type="ECO:0000256" key="1">
    <source>
        <dbReference type="ARBA" id="ARBA00010800"/>
    </source>
</evidence>
<dbReference type="Gene3D" id="3.30.70.3250">
    <property type="entry name" value="Ribonuclease P, Pop5 subunit"/>
    <property type="match status" value="1"/>
</dbReference>
<name>A0AAN7VFR3_9COLE</name>
<organism evidence="7 8">
    <name type="scientific">Pyrocoelia pectoralis</name>
    <dbReference type="NCBI Taxonomy" id="417401"/>
    <lineage>
        <taxon>Eukaryota</taxon>
        <taxon>Metazoa</taxon>
        <taxon>Ecdysozoa</taxon>
        <taxon>Arthropoda</taxon>
        <taxon>Hexapoda</taxon>
        <taxon>Insecta</taxon>
        <taxon>Pterygota</taxon>
        <taxon>Neoptera</taxon>
        <taxon>Endopterygota</taxon>
        <taxon>Coleoptera</taxon>
        <taxon>Polyphaga</taxon>
        <taxon>Elateriformia</taxon>
        <taxon>Elateroidea</taxon>
        <taxon>Lampyridae</taxon>
        <taxon>Lampyrinae</taxon>
        <taxon>Pyrocoelia</taxon>
    </lineage>
</organism>
<evidence type="ECO:0000313" key="8">
    <source>
        <dbReference type="Proteomes" id="UP001329430"/>
    </source>
</evidence>
<proteinExistence type="inferred from homology"/>
<dbReference type="PANTHER" id="PTHR48414">
    <property type="entry name" value="POP5 HOMOLOG, RIBONUCLEASE P_MRP SUBUNIT"/>
    <property type="match status" value="1"/>
</dbReference>
<protein>
    <recommendedName>
        <fullName evidence="5 6">Ribonuclease P/MRP protein subunit POP5</fullName>
    </recommendedName>
</protein>
<keyword evidence="4 6" id="KW-0539">Nucleus</keyword>
<dbReference type="EMBL" id="JAVRBK010000004">
    <property type="protein sequence ID" value="KAK5644726.1"/>
    <property type="molecule type" value="Genomic_DNA"/>
</dbReference>
<comment type="function">
    <text evidence="6">Component of ribonuclease P, a protein complex that generates mature tRNA molecules by cleaving their 5'-ends.</text>
</comment>
<dbReference type="GO" id="GO:0006364">
    <property type="term" value="P:rRNA processing"/>
    <property type="evidence" value="ECO:0007669"/>
    <property type="project" value="UniProtKB-KW"/>
</dbReference>
<reference evidence="7 8" key="1">
    <citation type="journal article" date="2024" name="Insects">
        <title>An Improved Chromosome-Level Genome Assembly of the Firefly Pyrocoelia pectoralis.</title>
        <authorList>
            <person name="Fu X."/>
            <person name="Meyer-Rochow V.B."/>
            <person name="Ballantyne L."/>
            <person name="Zhu X."/>
        </authorList>
    </citation>
    <scope>NUCLEOTIDE SEQUENCE [LARGE SCALE GENOMIC DNA]</scope>
    <source>
        <strain evidence="7">XCY_ONT2</strain>
    </source>
</reference>
<dbReference type="GO" id="GO:0033204">
    <property type="term" value="F:ribonuclease P RNA binding"/>
    <property type="evidence" value="ECO:0007669"/>
    <property type="project" value="InterPro"/>
</dbReference>
<dbReference type="InterPro" id="IPR038085">
    <property type="entry name" value="Rnp2-like_sf"/>
</dbReference>
<dbReference type="Pfam" id="PF01900">
    <property type="entry name" value="RNase_P_Rpp14"/>
    <property type="match status" value="1"/>
</dbReference>
<dbReference type="SUPFAM" id="SSF160350">
    <property type="entry name" value="Rnp2-like"/>
    <property type="match status" value="1"/>
</dbReference>
<evidence type="ECO:0000256" key="5">
    <source>
        <dbReference type="ARBA" id="ARBA00044198"/>
    </source>
</evidence>
<dbReference type="PIRSF" id="PIRSF023803">
    <property type="entry name" value="Ribonuclease_P_prd"/>
    <property type="match status" value="1"/>
</dbReference>
<dbReference type="PANTHER" id="PTHR48414:SF1">
    <property type="entry name" value="POP5 HOMOLOG, RIBONUCLEASE P_MRP SUBUNIT"/>
    <property type="match status" value="1"/>
</dbReference>
<accession>A0AAN7VFR3</accession>
<evidence type="ECO:0000256" key="2">
    <source>
        <dbReference type="ARBA" id="ARBA00022552"/>
    </source>
</evidence>
<evidence type="ECO:0000256" key="3">
    <source>
        <dbReference type="ARBA" id="ARBA00022694"/>
    </source>
</evidence>
<dbReference type="Proteomes" id="UP001329430">
    <property type="component" value="Chromosome 4"/>
</dbReference>
<evidence type="ECO:0000256" key="4">
    <source>
        <dbReference type="ARBA" id="ARBA00023242"/>
    </source>
</evidence>
<sequence>MVIEINPQQQRKDNSLTIPSPTFYQALLKKIQELHGDFGAAAIREGFAAKYFNERTRIAIVRARHGPHKLITSVLPFVKEVDKKKVSLVTLYTGATMRQCFKFILNHQQKKINEICSTLQSEEEKVAIKEALLKFNSTQTLS</sequence>
<dbReference type="AlphaFoldDB" id="A0AAN7VFR3"/>
<dbReference type="GO" id="GO:0005730">
    <property type="term" value="C:nucleolus"/>
    <property type="evidence" value="ECO:0007669"/>
    <property type="project" value="UniProtKB-SubCell"/>
</dbReference>
<comment type="subcellular location">
    <subcellularLocation>
        <location evidence="6">Nucleus</location>
        <location evidence="6">Nucleolus</location>
    </subcellularLocation>
</comment>
<evidence type="ECO:0000313" key="7">
    <source>
        <dbReference type="EMBL" id="KAK5644726.1"/>
    </source>
</evidence>
<keyword evidence="3 6" id="KW-0819">tRNA processing</keyword>
<dbReference type="GO" id="GO:0001682">
    <property type="term" value="P:tRNA 5'-leader removal"/>
    <property type="evidence" value="ECO:0007669"/>
    <property type="project" value="InterPro"/>
</dbReference>